<feature type="signal peptide" evidence="10">
    <location>
        <begin position="1"/>
        <end position="26"/>
    </location>
</feature>
<evidence type="ECO:0000259" key="12">
    <source>
        <dbReference type="Pfam" id="PF13206"/>
    </source>
</evidence>
<dbReference type="VEuPathDB" id="TriTrypDB:Tb1125.Tb11.v5.1023"/>
<dbReference type="InterPro" id="IPR025932">
    <property type="entry name" value="Trypano_VSG_B_N_dom"/>
</dbReference>
<feature type="domain" description="Trypanosome variant surface glycoprotein B-type N-terminal" evidence="12">
    <location>
        <begin position="21"/>
        <end position="378"/>
    </location>
</feature>
<proteinExistence type="predicted"/>
<evidence type="ECO:0000256" key="2">
    <source>
        <dbReference type="ARBA" id="ARBA00004609"/>
    </source>
</evidence>
<evidence type="ECO:0000313" key="13">
    <source>
        <dbReference type="EMBL" id="APD74607.1"/>
    </source>
</evidence>
<protein>
    <submittedName>
        <fullName evidence="13">Variant surface glycoprotein 1125.4074</fullName>
    </submittedName>
</protein>
<keyword evidence="5 10" id="KW-0732">Signal</keyword>
<dbReference type="VEuPathDB" id="TriTrypDB:Tb927.11.17110"/>
<dbReference type="AlphaFoldDB" id="A0A1J0R9P3"/>
<keyword evidence="3" id="KW-1003">Cell membrane</keyword>
<evidence type="ECO:0000256" key="7">
    <source>
        <dbReference type="ARBA" id="ARBA00023180"/>
    </source>
</evidence>
<comment type="function">
    <text evidence="1">VSG forms a coat on the surface of the parasite. The trypanosome evades the immune response of the host by expressing a series of antigenically distinct VSGs from an estimated 1000 VSG genes.</text>
</comment>
<organism evidence="13">
    <name type="scientific">Trypanosoma brucei</name>
    <dbReference type="NCBI Taxonomy" id="5691"/>
    <lineage>
        <taxon>Eukaryota</taxon>
        <taxon>Discoba</taxon>
        <taxon>Euglenozoa</taxon>
        <taxon>Kinetoplastea</taxon>
        <taxon>Metakinetoplastina</taxon>
        <taxon>Trypanosomatida</taxon>
        <taxon>Trypanosomatidae</taxon>
        <taxon>Trypanosoma</taxon>
    </lineage>
</organism>
<sequence>MAAAKGRTIPLLVTLALLNDALTALANVAEDCNQPERRALCAIIELGGERSKLLDQAPGGTSDLDELLSLNMTLAEDTWLQHFRDATDPTKPRDTTKQPLPPNTNWDKRWPDWKKAADPLLTEGKITEKRKHFKLDKLNDEQKHAVRKHVAKLAEEAYRETKRSEEDHPVADFLTEADLHKELNTAIYGAQTEPAGDFTGFQTFGGTAASTRQANCGTSNAAGKATTAFAAFVYVCGKDNTNGGNEAKACAGSVTLNNAWNPGTTRNPTAATLAELRKLCNMQAETTLTASELQRRIADVTGLLRHTQSATHLGTFLATGCSGAANAGVCVTYTGVHNNAADPKKAINWIAQLDATAKKIHKHEHVVQARKRLAQRLAVKKQLATDVDYLTRTIETPQRSPGLQEQAEEQKTKNQAIAQSICDQHKSNKTQCESTDKCKWKGKSETDSPCEVDESKVATQTNAAGTGETANTKAKKCSEKKAKAECKDGCKLDGKECKDSSILANKQFAMMVSAFVCLVELYAF</sequence>
<evidence type="ECO:0000256" key="3">
    <source>
        <dbReference type="ARBA" id="ARBA00022475"/>
    </source>
</evidence>
<dbReference type="VEuPathDB" id="TriTrypDB:Tb427_000788700"/>
<dbReference type="Pfam" id="PF13206">
    <property type="entry name" value="VSG_B"/>
    <property type="match status" value="1"/>
</dbReference>
<dbReference type="EMBL" id="KX700651">
    <property type="protein sequence ID" value="APD74607.1"/>
    <property type="molecule type" value="Genomic_DNA"/>
</dbReference>
<evidence type="ECO:0000256" key="4">
    <source>
        <dbReference type="ARBA" id="ARBA00022622"/>
    </source>
</evidence>
<evidence type="ECO:0000256" key="6">
    <source>
        <dbReference type="ARBA" id="ARBA00023136"/>
    </source>
</evidence>
<dbReference type="Pfam" id="PF10659">
    <property type="entry name" value="Trypan_glycop_C"/>
    <property type="match status" value="1"/>
</dbReference>
<dbReference type="GO" id="GO:0098552">
    <property type="term" value="C:side of membrane"/>
    <property type="evidence" value="ECO:0007669"/>
    <property type="project" value="UniProtKB-KW"/>
</dbReference>
<evidence type="ECO:0000256" key="1">
    <source>
        <dbReference type="ARBA" id="ARBA00002523"/>
    </source>
</evidence>
<evidence type="ECO:0000256" key="5">
    <source>
        <dbReference type="ARBA" id="ARBA00022729"/>
    </source>
</evidence>
<feature type="compositionally biased region" description="Basic and acidic residues" evidence="9">
    <location>
        <begin position="84"/>
        <end position="96"/>
    </location>
</feature>
<keyword evidence="7" id="KW-0325">Glycoprotein</keyword>
<keyword evidence="4" id="KW-0336">GPI-anchor</keyword>
<keyword evidence="8" id="KW-0449">Lipoprotein</keyword>
<reference evidence="13" key="1">
    <citation type="submission" date="2016-08" db="EMBL/GenBank/DDBJ databases">
        <title>VSG repertoire of Trypanosoma brucei EATRO 1125.</title>
        <authorList>
            <person name="Cross G.A."/>
        </authorList>
    </citation>
    <scope>NUCLEOTIDE SEQUENCE</scope>
    <source>
        <strain evidence="13">EATRO 1125</strain>
    </source>
</reference>
<dbReference type="InterPro" id="IPR019609">
    <property type="entry name" value="Variant_surf_glycoprt_trypan_C"/>
</dbReference>
<name>A0A1J0R9P3_9TRYP</name>
<keyword evidence="6" id="KW-0472">Membrane</keyword>
<feature type="chain" id="PRO_5013017838" evidence="10">
    <location>
        <begin position="27"/>
        <end position="524"/>
    </location>
</feature>
<dbReference type="GO" id="GO:0005886">
    <property type="term" value="C:plasma membrane"/>
    <property type="evidence" value="ECO:0007669"/>
    <property type="project" value="UniProtKB-SubCell"/>
</dbReference>
<evidence type="ECO:0000256" key="10">
    <source>
        <dbReference type="SAM" id="SignalP"/>
    </source>
</evidence>
<evidence type="ECO:0000256" key="9">
    <source>
        <dbReference type="SAM" id="MobiDB-lite"/>
    </source>
</evidence>
<evidence type="ECO:0000259" key="11">
    <source>
        <dbReference type="Pfam" id="PF10659"/>
    </source>
</evidence>
<feature type="region of interest" description="Disordered" evidence="9">
    <location>
        <begin position="84"/>
        <end position="109"/>
    </location>
</feature>
<feature type="domain" description="Trypanosome variant surface glycoprotein C-terminal" evidence="11">
    <location>
        <begin position="422"/>
        <end position="519"/>
    </location>
</feature>
<comment type="subcellular location">
    <subcellularLocation>
        <location evidence="2">Cell membrane</location>
        <topology evidence="2">Lipid-anchor</topology>
        <topology evidence="2">GPI-anchor</topology>
    </subcellularLocation>
</comment>
<evidence type="ECO:0000256" key="8">
    <source>
        <dbReference type="ARBA" id="ARBA00023288"/>
    </source>
</evidence>
<accession>A0A1J0R9P3</accession>